<evidence type="ECO:0000313" key="3">
    <source>
        <dbReference type="Proteomes" id="UP000295136"/>
    </source>
</evidence>
<feature type="chain" id="PRO_5020751433" description="Cyclodehydratase" evidence="1">
    <location>
        <begin position="32"/>
        <end position="215"/>
    </location>
</feature>
<dbReference type="Proteomes" id="UP000295136">
    <property type="component" value="Unassembled WGS sequence"/>
</dbReference>
<evidence type="ECO:0000256" key="1">
    <source>
        <dbReference type="SAM" id="SignalP"/>
    </source>
</evidence>
<name>A0A4R5F6U2_9ACTN</name>
<organism evidence="2 3">
    <name type="scientific">Nonomuraea mesophila</name>
    <dbReference type="NCBI Taxonomy" id="2530382"/>
    <lineage>
        <taxon>Bacteria</taxon>
        <taxon>Bacillati</taxon>
        <taxon>Actinomycetota</taxon>
        <taxon>Actinomycetes</taxon>
        <taxon>Streptosporangiales</taxon>
        <taxon>Streptosporangiaceae</taxon>
        <taxon>Nonomuraea</taxon>
    </lineage>
</organism>
<gene>
    <name evidence="2" type="ORF">E1295_26040</name>
</gene>
<comment type="caution">
    <text evidence="2">The sequence shown here is derived from an EMBL/GenBank/DDBJ whole genome shotgun (WGS) entry which is preliminary data.</text>
</comment>
<feature type="signal peptide" evidence="1">
    <location>
        <begin position="1"/>
        <end position="31"/>
    </location>
</feature>
<dbReference type="EMBL" id="SMLD01000076">
    <property type="protein sequence ID" value="TDE43675.1"/>
    <property type="molecule type" value="Genomic_DNA"/>
</dbReference>
<protein>
    <recommendedName>
        <fullName evidence="4">Cyclodehydratase</fullName>
    </recommendedName>
</protein>
<dbReference type="RefSeq" id="WP_132633595.1">
    <property type="nucleotide sequence ID" value="NZ_SMLD01000076.1"/>
</dbReference>
<evidence type="ECO:0008006" key="4">
    <source>
        <dbReference type="Google" id="ProtNLM"/>
    </source>
</evidence>
<reference evidence="2 3" key="1">
    <citation type="submission" date="2019-03" db="EMBL/GenBank/DDBJ databases">
        <title>Draft genome sequences of novel Actinobacteria.</title>
        <authorList>
            <person name="Sahin N."/>
            <person name="Ay H."/>
            <person name="Saygin H."/>
        </authorList>
    </citation>
    <scope>NUCLEOTIDE SEQUENCE [LARGE SCALE GENOMIC DNA]</scope>
    <source>
        <strain evidence="2 3">6K102</strain>
    </source>
</reference>
<keyword evidence="3" id="KW-1185">Reference proteome</keyword>
<accession>A0A4R5F6U2</accession>
<dbReference type="AlphaFoldDB" id="A0A4R5F6U2"/>
<sequence>MGIRKSHRIASVAFGAALVAGSTLYSAPAHAAVVTTPVTLACQADWPFDGIVFTTSQTITSNTPTSVQRRATFTGTGTSAPYTVPTEVSGAPITELRDFTLSLQFSGPASVTGASLSGGSNIGSGVPTVTTTTNSVTLKVPGPLTAGTTVTMPQIRINATAANTTGTVQMKVKGTSYTDPGLRVTAVVPFDPDPIVAPSGCYPSPSPVLASIAVT</sequence>
<evidence type="ECO:0000313" key="2">
    <source>
        <dbReference type="EMBL" id="TDE43675.1"/>
    </source>
</evidence>
<keyword evidence="1" id="KW-0732">Signal</keyword>
<proteinExistence type="predicted"/>